<keyword evidence="2" id="KW-1185">Reference proteome</keyword>
<proteinExistence type="predicted"/>
<name>A0A841KBR3_9HYPH</name>
<dbReference type="EMBL" id="JACHEH010000010">
    <property type="protein sequence ID" value="MBB6169725.1"/>
    <property type="molecule type" value="Genomic_DNA"/>
</dbReference>
<comment type="caution">
    <text evidence="1">The sequence shown here is derived from an EMBL/GenBank/DDBJ whole genome shotgun (WGS) entry which is preliminary data.</text>
</comment>
<gene>
    <name evidence="1" type="ORF">HNQ73_003377</name>
</gene>
<sequence length="31" mass="3571">MSLIRRLSVEVLARRSPQLANQRLFYPATLA</sequence>
<evidence type="ECO:0000313" key="2">
    <source>
        <dbReference type="Proteomes" id="UP000588017"/>
    </source>
</evidence>
<organism evidence="1 2">
    <name type="scientific">Chelatococcus composti</name>
    <dbReference type="NCBI Taxonomy" id="1743235"/>
    <lineage>
        <taxon>Bacteria</taxon>
        <taxon>Pseudomonadati</taxon>
        <taxon>Pseudomonadota</taxon>
        <taxon>Alphaproteobacteria</taxon>
        <taxon>Hyphomicrobiales</taxon>
        <taxon>Chelatococcaceae</taxon>
        <taxon>Chelatococcus</taxon>
    </lineage>
</organism>
<protein>
    <submittedName>
        <fullName evidence="1">Uncharacterized protein</fullName>
    </submittedName>
</protein>
<accession>A0A841KBR3</accession>
<dbReference type="AlphaFoldDB" id="A0A841KBR3"/>
<reference evidence="1 2" key="1">
    <citation type="submission" date="2020-08" db="EMBL/GenBank/DDBJ databases">
        <title>Genomic Encyclopedia of Type Strains, Phase IV (KMG-IV): sequencing the most valuable type-strain genomes for metagenomic binning, comparative biology and taxonomic classification.</title>
        <authorList>
            <person name="Goeker M."/>
        </authorList>
    </citation>
    <scope>NUCLEOTIDE SEQUENCE [LARGE SCALE GENOMIC DNA]</scope>
    <source>
        <strain evidence="1 2">DSM 101465</strain>
    </source>
</reference>
<evidence type="ECO:0000313" key="1">
    <source>
        <dbReference type="EMBL" id="MBB6169725.1"/>
    </source>
</evidence>
<dbReference type="Proteomes" id="UP000588017">
    <property type="component" value="Unassembled WGS sequence"/>
</dbReference>